<evidence type="ECO:0000256" key="3">
    <source>
        <dbReference type="ARBA" id="ARBA00023274"/>
    </source>
</evidence>
<dbReference type="EMBL" id="DTBD01000005">
    <property type="protein sequence ID" value="HGQ63705.1"/>
    <property type="molecule type" value="Genomic_DNA"/>
</dbReference>
<comment type="subcellular location">
    <subcellularLocation>
        <location evidence="4">Cytoplasm</location>
    </subcellularLocation>
</comment>
<dbReference type="InterPro" id="IPR036521">
    <property type="entry name" value="SRP19-like_sf"/>
</dbReference>
<evidence type="ECO:0000256" key="2">
    <source>
        <dbReference type="ARBA" id="ARBA00023135"/>
    </source>
</evidence>
<keyword evidence="4" id="KW-0694">RNA-binding</keyword>
<dbReference type="GO" id="GO:0008312">
    <property type="term" value="F:7S RNA binding"/>
    <property type="evidence" value="ECO:0007669"/>
    <property type="project" value="UniProtKB-UniRule"/>
</dbReference>
<gene>
    <name evidence="4" type="primary">srp19</name>
    <name evidence="6" type="ORF">ENU08_00430</name>
    <name evidence="5" type="ORF">ENU41_02555</name>
</gene>
<keyword evidence="2 4" id="KW-0733">Signal recognition particle</keyword>
<dbReference type="GO" id="GO:0006614">
    <property type="term" value="P:SRP-dependent cotranslational protein targeting to membrane"/>
    <property type="evidence" value="ECO:0007669"/>
    <property type="project" value="InterPro"/>
</dbReference>
<evidence type="ECO:0000313" key="6">
    <source>
        <dbReference type="EMBL" id="HGQ63705.1"/>
    </source>
</evidence>
<dbReference type="Pfam" id="PF01922">
    <property type="entry name" value="SRP19"/>
    <property type="match status" value="1"/>
</dbReference>
<comment type="similarity">
    <text evidence="4">Belongs to the SRP19 family.</text>
</comment>
<reference evidence="6" key="1">
    <citation type="journal article" date="2020" name="mSystems">
        <title>Genome- and Community-Level Interaction Insights into Carbon Utilization and Element Cycling Functions of Hydrothermarchaeota in Hydrothermal Sediment.</title>
        <authorList>
            <person name="Zhou Z."/>
            <person name="Liu Y."/>
            <person name="Xu W."/>
            <person name="Pan J."/>
            <person name="Luo Z.H."/>
            <person name="Li M."/>
        </authorList>
    </citation>
    <scope>NUCLEOTIDE SEQUENCE [LARGE SCALE GENOMIC DNA]</scope>
    <source>
        <strain evidence="6">SpSt-637</strain>
        <strain evidence="5">SpSt-667</strain>
    </source>
</reference>
<dbReference type="Gene3D" id="3.30.56.30">
    <property type="entry name" value="Signal recognition particle, SRP19-like subunit"/>
    <property type="match status" value="1"/>
</dbReference>
<name>A0A7C4NJR7_9CREN</name>
<dbReference type="AlphaFoldDB" id="A0A7C4NJR7"/>
<keyword evidence="1 4" id="KW-0963">Cytoplasm</keyword>
<dbReference type="EMBL" id="DTCK01000013">
    <property type="protein sequence ID" value="HGQ35544.1"/>
    <property type="molecule type" value="Genomic_DNA"/>
</dbReference>
<dbReference type="InterPro" id="IPR022938">
    <property type="entry name" value="SRP19_arc-type"/>
</dbReference>
<sequence>MSKEYILWLSYFDCSLKRRLGRRLPLSLCIDNPRPSEFIEVCKKLGLECNYLDKRHPRVWYRPYGSIIVKNPYTDKNKFLKVIAKEVKEMRRSSSRSSS</sequence>
<evidence type="ECO:0000256" key="1">
    <source>
        <dbReference type="ARBA" id="ARBA00022490"/>
    </source>
</evidence>
<comment type="caution">
    <text evidence="6">The sequence shown here is derived from an EMBL/GenBank/DDBJ whole genome shotgun (WGS) entry which is preliminary data.</text>
</comment>
<dbReference type="HAMAP" id="MF_00305">
    <property type="entry name" value="SRP19"/>
    <property type="match status" value="1"/>
</dbReference>
<organism evidence="6">
    <name type="scientific">Ignisphaera aggregans</name>
    <dbReference type="NCBI Taxonomy" id="334771"/>
    <lineage>
        <taxon>Archaea</taxon>
        <taxon>Thermoproteota</taxon>
        <taxon>Thermoprotei</taxon>
        <taxon>Desulfurococcales</taxon>
        <taxon>Desulfurococcaceae</taxon>
        <taxon>Ignisphaera</taxon>
    </lineage>
</organism>
<dbReference type="InterPro" id="IPR002778">
    <property type="entry name" value="Signal_recog_particle_SRP19"/>
</dbReference>
<dbReference type="SUPFAM" id="SSF69695">
    <property type="entry name" value="SRP19"/>
    <property type="match status" value="1"/>
</dbReference>
<dbReference type="GO" id="GO:0048500">
    <property type="term" value="C:signal recognition particle"/>
    <property type="evidence" value="ECO:0007669"/>
    <property type="project" value="UniProtKB-UniRule"/>
</dbReference>
<keyword evidence="3 4" id="KW-0687">Ribonucleoprotein</keyword>
<evidence type="ECO:0000313" key="5">
    <source>
        <dbReference type="EMBL" id="HGQ35544.1"/>
    </source>
</evidence>
<comment type="subunit">
    <text evidence="4">Part of the signal recognition particle protein translocation system, which is composed of SRP and FtsY. Archaeal SRP consists of a 7S RNA molecule of 300 nucleotides and two protein subunits: SRP54 and SRP19.</text>
</comment>
<protein>
    <recommendedName>
        <fullName evidence="4">Signal recognition particle 19 kDa protein</fullName>
        <shortName evidence="4">SRP19</shortName>
    </recommendedName>
</protein>
<proteinExistence type="inferred from homology"/>
<comment type="function">
    <text evidence="4">Involved in targeting and insertion of nascent membrane proteins into the cytoplasmic membrane. Binds directly to 7S RNA and mediates binding of the 54 kDa subunit of the SRP.</text>
</comment>
<evidence type="ECO:0000256" key="4">
    <source>
        <dbReference type="HAMAP-Rule" id="MF_00305"/>
    </source>
</evidence>
<accession>A0A7C4NJR7</accession>